<dbReference type="OrthoDB" id="193380at2759"/>
<name>A0A3N4LK79_9PEZI</name>
<evidence type="ECO:0000256" key="8">
    <source>
        <dbReference type="RuleBase" id="RU003838"/>
    </source>
</evidence>
<accession>A0A3N4LK79</accession>
<dbReference type="GO" id="GO:0034355">
    <property type="term" value="P:NAD+ biosynthetic process via the salvage pathway"/>
    <property type="evidence" value="ECO:0007669"/>
    <property type="project" value="TreeGrafter"/>
</dbReference>
<dbReference type="NCBIfam" id="TIGR01514">
    <property type="entry name" value="NAPRTase"/>
    <property type="match status" value="1"/>
</dbReference>
<evidence type="ECO:0000256" key="6">
    <source>
        <dbReference type="ARBA" id="ARBA00022642"/>
    </source>
</evidence>
<keyword evidence="11" id="KW-0808">Transferase</keyword>
<keyword evidence="12" id="KW-1185">Reference proteome</keyword>
<sequence length="454" mass="51263">MPSPQGPDREGIASLLDTDLYKLTMQCAILHSGWGDIDVTYTYTNRTPYLKIRRSGYEWLKRQVSNLGSITVTEGELGFLRRKCPYFPESFLEYLKNFRLKPNQEVKLEFHPVPSPREGDEDEDGNLTVTIAGSWAGTILYEIPLLVLVSESYFRYTDTDWDYTGQEEKAFEKGVRLLQGGCVFSEFGTRRRRSYATQEMVLRGLMKAAEEHKQNNINTGGIFSGTSNVHFAHRFDLNPIGTVAHEWFMGIAAITQNYSTANLVGLEKWLSCFGAVVLGIALTDTFGTEQFLKCFKRERPGTALTYAEIYTGVRQDSGDPKKLVLMMKTFYTDLEKETGRKVGRKTIVFSDSLNVDLCLRYKTFAEEFGFATSFGIDDFERLSCPKQKSSPLNIVIKLSSAAGRPAVKISDNIGKNTGDKKTVEEVKQELGYIEKTWSEEMGGEMGDEKNRWGA</sequence>
<evidence type="ECO:0000259" key="9">
    <source>
        <dbReference type="Pfam" id="PF04095"/>
    </source>
</evidence>
<dbReference type="SUPFAM" id="SSF54675">
    <property type="entry name" value="Nicotinate/Quinolinate PRTase N-terminal domain-like"/>
    <property type="match status" value="1"/>
</dbReference>
<dbReference type="GO" id="GO:0016757">
    <property type="term" value="F:glycosyltransferase activity"/>
    <property type="evidence" value="ECO:0007669"/>
    <property type="project" value="UniProtKB-KW"/>
</dbReference>
<evidence type="ECO:0000256" key="2">
    <source>
        <dbReference type="ARBA" id="ARBA00010897"/>
    </source>
</evidence>
<keyword evidence="5 8" id="KW-0436">Ligase</keyword>
<dbReference type="InterPro" id="IPR007229">
    <property type="entry name" value="Nic_PRibTrfase-Fam"/>
</dbReference>
<dbReference type="SUPFAM" id="SSF51690">
    <property type="entry name" value="Nicotinate/Quinolinate PRTase C-terminal domain-like"/>
    <property type="match status" value="1"/>
</dbReference>
<dbReference type="PANTHER" id="PTHR11098:SF1">
    <property type="entry name" value="NICOTINATE PHOSPHORIBOSYLTRANSFERASE"/>
    <property type="match status" value="1"/>
</dbReference>
<comment type="PTM">
    <text evidence="8">Transiently phosphorylated on a His residue during the reaction cycle. Phosphorylation strongly increases the affinity for substrates and increases the rate of nicotinate D-ribonucleotide production. Dephosphorylation regenerates the low-affinity form of the enzyme, leading to product release.</text>
</comment>
<dbReference type="AlphaFoldDB" id="A0A3N4LK79"/>
<keyword evidence="4" id="KW-0597">Phosphoprotein</keyword>
<dbReference type="EMBL" id="ML121564">
    <property type="protein sequence ID" value="RPB21061.1"/>
    <property type="molecule type" value="Genomic_DNA"/>
</dbReference>
<keyword evidence="11" id="KW-0328">Glycosyltransferase</keyword>
<evidence type="ECO:0000313" key="11">
    <source>
        <dbReference type="EMBL" id="RPB21061.1"/>
    </source>
</evidence>
<reference evidence="11 12" key="1">
    <citation type="journal article" date="2018" name="Nat. Ecol. Evol.">
        <title>Pezizomycetes genomes reveal the molecular basis of ectomycorrhizal truffle lifestyle.</title>
        <authorList>
            <person name="Murat C."/>
            <person name="Payen T."/>
            <person name="Noel B."/>
            <person name="Kuo A."/>
            <person name="Morin E."/>
            <person name="Chen J."/>
            <person name="Kohler A."/>
            <person name="Krizsan K."/>
            <person name="Balestrini R."/>
            <person name="Da Silva C."/>
            <person name="Montanini B."/>
            <person name="Hainaut M."/>
            <person name="Levati E."/>
            <person name="Barry K.W."/>
            <person name="Belfiori B."/>
            <person name="Cichocki N."/>
            <person name="Clum A."/>
            <person name="Dockter R.B."/>
            <person name="Fauchery L."/>
            <person name="Guy J."/>
            <person name="Iotti M."/>
            <person name="Le Tacon F."/>
            <person name="Lindquist E.A."/>
            <person name="Lipzen A."/>
            <person name="Malagnac F."/>
            <person name="Mello A."/>
            <person name="Molinier V."/>
            <person name="Miyauchi S."/>
            <person name="Poulain J."/>
            <person name="Riccioni C."/>
            <person name="Rubini A."/>
            <person name="Sitrit Y."/>
            <person name="Splivallo R."/>
            <person name="Traeger S."/>
            <person name="Wang M."/>
            <person name="Zifcakova L."/>
            <person name="Wipf D."/>
            <person name="Zambonelli A."/>
            <person name="Paolocci F."/>
            <person name="Nowrousian M."/>
            <person name="Ottonello S."/>
            <person name="Baldrian P."/>
            <person name="Spatafora J.W."/>
            <person name="Henrissat B."/>
            <person name="Nagy L.G."/>
            <person name="Aury J.M."/>
            <person name="Wincker P."/>
            <person name="Grigoriev I.V."/>
            <person name="Bonfante P."/>
            <person name="Martin F.M."/>
        </authorList>
    </citation>
    <scope>NUCLEOTIDE SEQUENCE [LARGE SCALE GENOMIC DNA]</scope>
    <source>
        <strain evidence="11 12">ATCC MYA-4762</strain>
    </source>
</reference>
<evidence type="ECO:0000256" key="3">
    <source>
        <dbReference type="ARBA" id="ARBA00013236"/>
    </source>
</evidence>
<dbReference type="FunCoup" id="A0A3N4LK79">
    <property type="interactions" value="184"/>
</dbReference>
<feature type="domain" description="Nicotinate/nicotinamide phosphoribosyltransferase" evidence="9">
    <location>
        <begin position="184"/>
        <end position="431"/>
    </location>
</feature>
<dbReference type="Gene3D" id="3.20.140.10">
    <property type="entry name" value="nicotinate phosphoribosyltransferase"/>
    <property type="match status" value="1"/>
</dbReference>
<organism evidence="11 12">
    <name type="scientific">Terfezia boudieri ATCC MYA-4762</name>
    <dbReference type="NCBI Taxonomy" id="1051890"/>
    <lineage>
        <taxon>Eukaryota</taxon>
        <taxon>Fungi</taxon>
        <taxon>Dikarya</taxon>
        <taxon>Ascomycota</taxon>
        <taxon>Pezizomycotina</taxon>
        <taxon>Pezizomycetes</taxon>
        <taxon>Pezizales</taxon>
        <taxon>Pezizaceae</taxon>
        <taxon>Terfezia</taxon>
    </lineage>
</organism>
<dbReference type="PIRSF" id="PIRSF000484">
    <property type="entry name" value="NAPRT"/>
    <property type="match status" value="1"/>
</dbReference>
<dbReference type="UniPathway" id="UPA00253">
    <property type="reaction ID" value="UER00457"/>
</dbReference>
<evidence type="ECO:0000259" key="10">
    <source>
        <dbReference type="Pfam" id="PF17767"/>
    </source>
</evidence>
<comment type="similarity">
    <text evidence="2 8">Belongs to the NAPRTase family.</text>
</comment>
<evidence type="ECO:0000256" key="7">
    <source>
        <dbReference type="ARBA" id="ARBA00048668"/>
    </source>
</evidence>
<dbReference type="InterPro" id="IPR041525">
    <property type="entry name" value="N/Namide_PRibTrfase"/>
</dbReference>
<dbReference type="InterPro" id="IPR006406">
    <property type="entry name" value="Nic_PRibTrfase"/>
</dbReference>
<comment type="catalytic activity">
    <reaction evidence="7 8">
        <text>5-phospho-alpha-D-ribose 1-diphosphate + nicotinate + ATP + H2O = nicotinate beta-D-ribonucleotide + ADP + phosphate + diphosphate</text>
        <dbReference type="Rhea" id="RHEA:36163"/>
        <dbReference type="ChEBI" id="CHEBI:15377"/>
        <dbReference type="ChEBI" id="CHEBI:30616"/>
        <dbReference type="ChEBI" id="CHEBI:32544"/>
        <dbReference type="ChEBI" id="CHEBI:33019"/>
        <dbReference type="ChEBI" id="CHEBI:43474"/>
        <dbReference type="ChEBI" id="CHEBI:57502"/>
        <dbReference type="ChEBI" id="CHEBI:58017"/>
        <dbReference type="ChEBI" id="CHEBI:456216"/>
        <dbReference type="EC" id="6.3.4.21"/>
    </reaction>
</comment>
<comment type="pathway">
    <text evidence="1 8">Cofactor biosynthesis; NAD(+) biosynthesis; nicotinate D-ribonucleotide from nicotinate: step 1/1.</text>
</comment>
<dbReference type="EC" id="6.3.4.21" evidence="3 8"/>
<dbReference type="InterPro" id="IPR040727">
    <property type="entry name" value="NAPRTase_N"/>
</dbReference>
<protein>
    <recommendedName>
        <fullName evidence="3 8">Nicotinate phosphoribosyltransferase</fullName>
        <ecNumber evidence="3 8">6.3.4.21</ecNumber>
    </recommendedName>
</protein>
<dbReference type="InterPro" id="IPR036068">
    <property type="entry name" value="Nicotinate_pribotase-like_C"/>
</dbReference>
<proteinExistence type="inferred from homology"/>
<feature type="domain" description="Nicotinate phosphoribosyltransferase N-terminal" evidence="10">
    <location>
        <begin position="16"/>
        <end position="150"/>
    </location>
</feature>
<comment type="function">
    <text evidence="8">Catalyzes the synthesis of beta-nicotinate D-ribonucleotide from nicotinate and 5-phospho-D-ribose 1-phosphate at the expense of ATP.</text>
</comment>
<gene>
    <name evidence="11" type="ORF">L211DRAFT_841051</name>
</gene>
<dbReference type="Pfam" id="PF17767">
    <property type="entry name" value="NAPRTase_N"/>
    <property type="match status" value="1"/>
</dbReference>
<dbReference type="InParanoid" id="A0A3N4LK79"/>
<evidence type="ECO:0000313" key="12">
    <source>
        <dbReference type="Proteomes" id="UP000267821"/>
    </source>
</evidence>
<dbReference type="GO" id="GO:0004516">
    <property type="term" value="F:nicotinate phosphoribosyltransferase activity"/>
    <property type="evidence" value="ECO:0007669"/>
    <property type="project" value="UniProtKB-UniRule"/>
</dbReference>
<keyword evidence="6 8" id="KW-0662">Pyridine nucleotide biosynthesis</keyword>
<evidence type="ECO:0000256" key="5">
    <source>
        <dbReference type="ARBA" id="ARBA00022598"/>
    </source>
</evidence>
<dbReference type="STRING" id="1051890.A0A3N4LK79"/>
<dbReference type="GO" id="GO:0005829">
    <property type="term" value="C:cytosol"/>
    <property type="evidence" value="ECO:0007669"/>
    <property type="project" value="TreeGrafter"/>
</dbReference>
<dbReference type="PANTHER" id="PTHR11098">
    <property type="entry name" value="NICOTINATE PHOSPHORIBOSYLTRANSFERASE"/>
    <property type="match status" value="1"/>
</dbReference>
<dbReference type="Proteomes" id="UP000267821">
    <property type="component" value="Unassembled WGS sequence"/>
</dbReference>
<evidence type="ECO:0000256" key="1">
    <source>
        <dbReference type="ARBA" id="ARBA00004952"/>
    </source>
</evidence>
<dbReference type="Pfam" id="PF04095">
    <property type="entry name" value="NAPRTase"/>
    <property type="match status" value="1"/>
</dbReference>
<evidence type="ECO:0000256" key="4">
    <source>
        <dbReference type="ARBA" id="ARBA00022553"/>
    </source>
</evidence>